<name>A0A318I3C1_9BACT</name>
<evidence type="ECO:0000313" key="1">
    <source>
        <dbReference type="EMBL" id="PXX23650.1"/>
    </source>
</evidence>
<proteinExistence type="predicted"/>
<evidence type="ECO:0000313" key="2">
    <source>
        <dbReference type="Proteomes" id="UP000248314"/>
    </source>
</evidence>
<protein>
    <submittedName>
        <fullName evidence="1">Uncharacterized protein</fullName>
    </submittedName>
</protein>
<organism evidence="1 2">
    <name type="scientific">Hoylesella shahii DSM 15611 = JCM 12083</name>
    <dbReference type="NCBI Taxonomy" id="1122991"/>
    <lineage>
        <taxon>Bacteria</taxon>
        <taxon>Pseudomonadati</taxon>
        <taxon>Bacteroidota</taxon>
        <taxon>Bacteroidia</taxon>
        <taxon>Bacteroidales</taxon>
        <taxon>Prevotellaceae</taxon>
        <taxon>Hoylesella</taxon>
    </lineage>
</organism>
<accession>A0A318I3C1</accession>
<dbReference type="STRING" id="1122991.GCA_000613445_01286"/>
<reference evidence="1 2" key="1">
    <citation type="submission" date="2018-05" db="EMBL/GenBank/DDBJ databases">
        <title>Genomic Encyclopedia of Type Strains, Phase I: the one thousand microbial genomes (KMG-I) project.</title>
        <authorList>
            <person name="Kyrpides N."/>
        </authorList>
    </citation>
    <scope>NUCLEOTIDE SEQUENCE [LARGE SCALE GENOMIC DNA]</scope>
    <source>
        <strain evidence="1 2">DSM 15611</strain>
    </source>
</reference>
<keyword evidence="2" id="KW-1185">Reference proteome</keyword>
<dbReference type="Proteomes" id="UP000248314">
    <property type="component" value="Unassembled WGS sequence"/>
</dbReference>
<gene>
    <name evidence="1" type="ORF">EJ73_00639</name>
</gene>
<comment type="caution">
    <text evidence="1">The sequence shown here is derived from an EMBL/GenBank/DDBJ whole genome shotgun (WGS) entry which is preliminary data.</text>
</comment>
<sequence length="74" mass="8610">MERIVNVRRKTIPELLKSIGGGNTLHLSLKVYPRMAVIMECSRQNKAVGCSPFRRKYETSTMIKKGYITVYQRY</sequence>
<dbReference type="AlphaFoldDB" id="A0A318I3C1"/>
<dbReference type="EMBL" id="QJJX01000005">
    <property type="protein sequence ID" value="PXX23650.1"/>
    <property type="molecule type" value="Genomic_DNA"/>
</dbReference>